<accession>A0A3P7RW32</accession>
<evidence type="ECO:0000313" key="4">
    <source>
        <dbReference type="EMBL" id="VDN46912.1"/>
    </source>
</evidence>
<feature type="domain" description="Cell envelope-related transcriptional attenuator" evidence="3">
    <location>
        <begin position="86"/>
        <end position="250"/>
    </location>
</feature>
<evidence type="ECO:0000313" key="5">
    <source>
        <dbReference type="Proteomes" id="UP000279029"/>
    </source>
</evidence>
<dbReference type="NCBIfam" id="TIGR00350">
    <property type="entry name" value="lytR_cpsA_psr"/>
    <property type="match status" value="1"/>
</dbReference>
<dbReference type="PANTHER" id="PTHR33392:SF6">
    <property type="entry name" value="POLYISOPRENYL-TEICHOIC ACID--PEPTIDOGLYCAN TEICHOIC ACID TRANSFERASE TAGU"/>
    <property type="match status" value="1"/>
</dbReference>
<sequence length="339" mass="38677">MDKFTNHMGLLLGITLGIIAMSFIAVIEMNGEERAAQEQIRIELDAQKLRDQELQDAQREAEEAAKAIPETINGLFIGFDTSGGLTDVLMVGHIDPKENKVQLISIPRDLEIYFDEEPFKTIKENNPNNRIAHAKINNIYSLIGWDERALEDVRLIAEGITGLEIDYIMTIDTSGLREVVDAVGGVEFDVPQRMYYMDPVQDLHIDLQPGLQHLDGDKAEQLVRYRKYKMGDLQRIQVQQAFIAAMVDQVLGSRDFNQISKLVSKGYKYIDTDFGMVVMLKYAEFFFNLELEHVLSPENMITIPSYGELVDERWMQYFELEEAREAVDSLINNENASTD</sequence>
<dbReference type="InterPro" id="IPR004474">
    <property type="entry name" value="LytR_CpsA_psr"/>
</dbReference>
<dbReference type="OrthoDB" id="9782542at2"/>
<dbReference type="Gene3D" id="3.40.630.190">
    <property type="entry name" value="LCP protein"/>
    <property type="match status" value="1"/>
</dbReference>
<keyword evidence="5" id="KW-1185">Reference proteome</keyword>
<dbReference type="AlphaFoldDB" id="A0A3P7RW32"/>
<evidence type="ECO:0000256" key="2">
    <source>
        <dbReference type="SAM" id="Phobius"/>
    </source>
</evidence>
<dbReference type="RefSeq" id="WP_125136332.1">
    <property type="nucleotide sequence ID" value="NZ_LR130778.1"/>
</dbReference>
<dbReference type="InterPro" id="IPR050922">
    <property type="entry name" value="LytR/CpsA/Psr_CW_biosynth"/>
</dbReference>
<reference evidence="4 5" key="1">
    <citation type="submission" date="2018-09" db="EMBL/GenBank/DDBJ databases">
        <authorList>
            <person name="Postec A."/>
        </authorList>
    </citation>
    <scope>NUCLEOTIDE SEQUENCE [LARGE SCALE GENOMIC DNA]</scope>
    <source>
        <strain evidence="4">70B-A</strain>
    </source>
</reference>
<evidence type="ECO:0000256" key="1">
    <source>
        <dbReference type="ARBA" id="ARBA00006068"/>
    </source>
</evidence>
<protein>
    <recommendedName>
        <fullName evidence="3">Cell envelope-related transcriptional attenuator domain-containing protein</fullName>
    </recommendedName>
</protein>
<evidence type="ECO:0000259" key="3">
    <source>
        <dbReference type="Pfam" id="PF03816"/>
    </source>
</evidence>
<dbReference type="Proteomes" id="UP000279029">
    <property type="component" value="Chromosome"/>
</dbReference>
<keyword evidence="2" id="KW-0472">Membrane</keyword>
<gene>
    <name evidence="4" type="ORF">PATL70BA_1038</name>
</gene>
<keyword evidence="2" id="KW-0812">Transmembrane</keyword>
<dbReference type="EMBL" id="LR130778">
    <property type="protein sequence ID" value="VDN46912.1"/>
    <property type="molecule type" value="Genomic_DNA"/>
</dbReference>
<comment type="similarity">
    <text evidence="1">Belongs to the LytR/CpsA/Psr (LCP) family.</text>
</comment>
<dbReference type="PANTHER" id="PTHR33392">
    <property type="entry name" value="POLYISOPRENYL-TEICHOIC ACID--PEPTIDOGLYCAN TEICHOIC ACID TRANSFERASE TAGU"/>
    <property type="match status" value="1"/>
</dbReference>
<dbReference type="KEGG" id="cbar:PATL70BA_1038"/>
<dbReference type="Pfam" id="PF03816">
    <property type="entry name" value="LytR_cpsA_psr"/>
    <property type="match status" value="1"/>
</dbReference>
<proteinExistence type="inferred from homology"/>
<organism evidence="4 5">
    <name type="scientific">Petrocella atlantisensis</name>
    <dbReference type="NCBI Taxonomy" id="2173034"/>
    <lineage>
        <taxon>Bacteria</taxon>
        <taxon>Bacillati</taxon>
        <taxon>Bacillota</taxon>
        <taxon>Clostridia</taxon>
        <taxon>Lachnospirales</taxon>
        <taxon>Vallitaleaceae</taxon>
        <taxon>Petrocella</taxon>
    </lineage>
</organism>
<feature type="transmembrane region" description="Helical" evidence="2">
    <location>
        <begin position="6"/>
        <end position="27"/>
    </location>
</feature>
<name>A0A3P7RW32_9FIRM</name>
<keyword evidence="2" id="KW-1133">Transmembrane helix</keyword>